<dbReference type="NCBIfam" id="TIGR03989">
    <property type="entry name" value="Rxyl_3153"/>
    <property type="match status" value="1"/>
</dbReference>
<dbReference type="InterPro" id="IPR011032">
    <property type="entry name" value="GroES-like_sf"/>
</dbReference>
<evidence type="ECO:0000256" key="2">
    <source>
        <dbReference type="ARBA" id="ARBA00022723"/>
    </source>
</evidence>
<dbReference type="InterPro" id="IPR002328">
    <property type="entry name" value="ADH_Zn_CS"/>
</dbReference>
<dbReference type="Gene3D" id="3.40.50.720">
    <property type="entry name" value="NAD(P)-binding Rossmann-like Domain"/>
    <property type="match status" value="1"/>
</dbReference>
<dbReference type="Gene3D" id="3.90.180.10">
    <property type="entry name" value="Medium-chain alcohol dehydrogenases, catalytic domain"/>
    <property type="match status" value="1"/>
</dbReference>
<evidence type="ECO:0000256" key="4">
    <source>
        <dbReference type="ARBA" id="ARBA00023002"/>
    </source>
</evidence>
<comment type="cofactor">
    <cofactor evidence="6">
        <name>Zn(2+)</name>
        <dbReference type="ChEBI" id="CHEBI:29105"/>
    </cofactor>
</comment>
<dbReference type="PANTHER" id="PTHR43880">
    <property type="entry name" value="ALCOHOL DEHYDROGENASE"/>
    <property type="match status" value="1"/>
</dbReference>
<comment type="caution">
    <text evidence="8">The sequence shown here is derived from an EMBL/GenBank/DDBJ whole genome shotgun (WGS) entry which is preliminary data.</text>
</comment>
<dbReference type="InterPro" id="IPR013154">
    <property type="entry name" value="ADH-like_N"/>
</dbReference>
<evidence type="ECO:0000256" key="6">
    <source>
        <dbReference type="RuleBase" id="RU361277"/>
    </source>
</evidence>
<keyword evidence="4" id="KW-0560">Oxidoreductase</keyword>
<dbReference type="InterPro" id="IPR036291">
    <property type="entry name" value="NAD(P)-bd_dom_sf"/>
</dbReference>
<protein>
    <submittedName>
        <fullName evidence="8">NDMA-dependent alcohol dehydrogenase</fullName>
    </submittedName>
</protein>
<proteinExistence type="inferred from homology"/>
<sequence length="371" mass="39398">MQTEAAVLWARGEEWSVESVELDDPRRNEVLVRMETTGLCHSDGHLTTGALPSALPIIGGHEGAGVVERVGEGVTRVAPGDHVTFSSVPSCGHCPTCASGHQIQCDRLGVMGSGRQIEDQTARHHARGDDLALMCLLGTFSRHTVIHESQAIPIDKGIPFAQAGLVSCAVITGWGSVIHASGIQPGDDVVVIGVGGVGVNAVQAARFAGARTIVGVDPVAAKRDFALHFGATHVADSIDAAYDLVKAETKGRLAQRVIVTMDATRGEVMQPILRMTGKLGRIVLCSLAAAGPQPLTLNLFDLTMREKQLVGSLSGSANPNEEVPRLLDLYQRGLLNLDDQISRSYRLDEINKGYADMKDGQNLRGVLTCSH</sequence>
<dbReference type="SUPFAM" id="SSF51735">
    <property type="entry name" value="NAD(P)-binding Rossmann-fold domains"/>
    <property type="match status" value="1"/>
</dbReference>
<dbReference type="InterPro" id="IPR020843">
    <property type="entry name" value="ER"/>
</dbReference>
<dbReference type="PANTHER" id="PTHR43880:SF12">
    <property type="entry name" value="ALCOHOL DEHYDROGENASE CLASS-3"/>
    <property type="match status" value="1"/>
</dbReference>
<evidence type="ECO:0000313" key="8">
    <source>
        <dbReference type="EMBL" id="GAA4546407.1"/>
    </source>
</evidence>
<keyword evidence="9" id="KW-1185">Reference proteome</keyword>
<name>A0ABP8RSA6_9PSEU</name>
<dbReference type="SUPFAM" id="SSF50129">
    <property type="entry name" value="GroES-like"/>
    <property type="match status" value="2"/>
</dbReference>
<dbReference type="PROSITE" id="PS00059">
    <property type="entry name" value="ADH_ZINC"/>
    <property type="match status" value="1"/>
</dbReference>
<dbReference type="SMART" id="SM00829">
    <property type="entry name" value="PKS_ER"/>
    <property type="match status" value="1"/>
</dbReference>
<dbReference type="CDD" id="cd08279">
    <property type="entry name" value="Zn_ADH_class_III"/>
    <property type="match status" value="1"/>
</dbReference>
<dbReference type="Pfam" id="PF08240">
    <property type="entry name" value="ADH_N"/>
    <property type="match status" value="1"/>
</dbReference>
<dbReference type="EMBL" id="BAABGT010000032">
    <property type="protein sequence ID" value="GAA4546407.1"/>
    <property type="molecule type" value="Genomic_DNA"/>
</dbReference>
<accession>A0ABP8RSA6</accession>
<keyword evidence="5" id="KW-0520">NAD</keyword>
<keyword evidence="2 6" id="KW-0479">Metal-binding</keyword>
<evidence type="ECO:0000313" key="9">
    <source>
        <dbReference type="Proteomes" id="UP001501598"/>
    </source>
</evidence>
<keyword evidence="3 6" id="KW-0862">Zinc</keyword>
<feature type="domain" description="Enoyl reductase (ER)" evidence="7">
    <location>
        <begin position="12"/>
        <end position="367"/>
    </location>
</feature>
<evidence type="ECO:0000256" key="3">
    <source>
        <dbReference type="ARBA" id="ARBA00022833"/>
    </source>
</evidence>
<dbReference type="RefSeq" id="WP_345417303.1">
    <property type="nucleotide sequence ID" value="NZ_BAABGT010000032.1"/>
</dbReference>
<reference evidence="9" key="1">
    <citation type="journal article" date="2019" name="Int. J. Syst. Evol. Microbiol.">
        <title>The Global Catalogue of Microorganisms (GCM) 10K type strain sequencing project: providing services to taxonomists for standard genome sequencing and annotation.</title>
        <authorList>
            <consortium name="The Broad Institute Genomics Platform"/>
            <consortium name="The Broad Institute Genome Sequencing Center for Infectious Disease"/>
            <person name="Wu L."/>
            <person name="Ma J."/>
        </authorList>
    </citation>
    <scope>NUCLEOTIDE SEQUENCE [LARGE SCALE GENOMIC DNA]</scope>
    <source>
        <strain evidence="9">JCM 17906</strain>
    </source>
</reference>
<dbReference type="InterPro" id="IPR013149">
    <property type="entry name" value="ADH-like_C"/>
</dbReference>
<evidence type="ECO:0000256" key="1">
    <source>
        <dbReference type="ARBA" id="ARBA00008072"/>
    </source>
</evidence>
<evidence type="ECO:0000256" key="5">
    <source>
        <dbReference type="ARBA" id="ARBA00023027"/>
    </source>
</evidence>
<gene>
    <name evidence="8" type="ORF">GCM10023175_28560</name>
</gene>
<dbReference type="Pfam" id="PF00107">
    <property type="entry name" value="ADH_zinc_N"/>
    <property type="match status" value="1"/>
</dbReference>
<organism evidence="8 9">
    <name type="scientific">Pseudonocardia xishanensis</name>
    <dbReference type="NCBI Taxonomy" id="630995"/>
    <lineage>
        <taxon>Bacteria</taxon>
        <taxon>Bacillati</taxon>
        <taxon>Actinomycetota</taxon>
        <taxon>Actinomycetes</taxon>
        <taxon>Pseudonocardiales</taxon>
        <taxon>Pseudonocardiaceae</taxon>
        <taxon>Pseudonocardia</taxon>
    </lineage>
</organism>
<evidence type="ECO:0000259" key="7">
    <source>
        <dbReference type="SMART" id="SM00829"/>
    </source>
</evidence>
<comment type="similarity">
    <text evidence="1 6">Belongs to the zinc-containing alcohol dehydrogenase family.</text>
</comment>
<dbReference type="InterPro" id="IPR023921">
    <property type="entry name" value="ADH_Zn_actinomycetes"/>
</dbReference>
<dbReference type="Proteomes" id="UP001501598">
    <property type="component" value="Unassembled WGS sequence"/>
</dbReference>